<name>A0A2A5SZV1_9GAMM</name>
<organism evidence="1 2">
    <name type="scientific">Candidatus Enterovibrio escicola</name>
    <dbReference type="NCBI Taxonomy" id="1927127"/>
    <lineage>
        <taxon>Bacteria</taxon>
        <taxon>Pseudomonadati</taxon>
        <taxon>Pseudomonadota</taxon>
        <taxon>Gammaproteobacteria</taxon>
        <taxon>Vibrionales</taxon>
        <taxon>Vibrionaceae</taxon>
        <taxon>Enterovibrio</taxon>
    </lineage>
</organism>
<reference evidence="2" key="1">
    <citation type="submission" date="2017-04" db="EMBL/GenBank/DDBJ databases">
        <title>Genome evolution of the luminous symbionts of deep sea anglerfish.</title>
        <authorList>
            <person name="Hendry T.A."/>
        </authorList>
    </citation>
    <scope>NUCLEOTIDE SEQUENCE [LARGE SCALE GENOMIC DNA]</scope>
</reference>
<protein>
    <recommendedName>
        <fullName evidence="3">Mobile element protein</fullName>
    </recommendedName>
</protein>
<sequence length="55" mass="6635">MNNLDALFTDINDDYFFLLSGFRDFKMYHTQFIYRHITCEFPDLVSGTRMRSCVQ</sequence>
<gene>
    <name evidence="1" type="ORF">BTN49_2983</name>
</gene>
<proteinExistence type="predicted"/>
<dbReference type="EMBL" id="NBYY01000034">
    <property type="protein sequence ID" value="PCS21444.1"/>
    <property type="molecule type" value="Genomic_DNA"/>
</dbReference>
<comment type="caution">
    <text evidence="1">The sequence shown here is derived from an EMBL/GenBank/DDBJ whole genome shotgun (WGS) entry which is preliminary data.</text>
</comment>
<evidence type="ECO:0000313" key="2">
    <source>
        <dbReference type="Proteomes" id="UP000219020"/>
    </source>
</evidence>
<dbReference type="AlphaFoldDB" id="A0A2A5SZV1"/>
<evidence type="ECO:0000313" key="1">
    <source>
        <dbReference type="EMBL" id="PCS21444.1"/>
    </source>
</evidence>
<dbReference type="Proteomes" id="UP000219020">
    <property type="component" value="Unassembled WGS sequence"/>
</dbReference>
<dbReference type="RefSeq" id="WP_190319917.1">
    <property type="nucleotide sequence ID" value="NZ_CAWPAQ010000132.1"/>
</dbReference>
<evidence type="ECO:0008006" key="3">
    <source>
        <dbReference type="Google" id="ProtNLM"/>
    </source>
</evidence>
<accession>A0A2A5SZV1</accession>
<keyword evidence="2" id="KW-1185">Reference proteome</keyword>